<dbReference type="InterPro" id="IPR018456">
    <property type="entry name" value="PTR2_symporter_CS"/>
</dbReference>
<evidence type="ECO:0000313" key="8">
    <source>
        <dbReference type="EMBL" id="KAF2875212.1"/>
    </source>
</evidence>
<feature type="transmembrane region" description="Helical" evidence="7">
    <location>
        <begin position="180"/>
        <end position="198"/>
    </location>
</feature>
<feature type="transmembrane region" description="Helical" evidence="7">
    <location>
        <begin position="448"/>
        <end position="469"/>
    </location>
</feature>
<feature type="transmembrane region" description="Helical" evidence="7">
    <location>
        <begin position="288"/>
        <end position="305"/>
    </location>
</feature>
<feature type="transmembrane region" description="Helical" evidence="7">
    <location>
        <begin position="93"/>
        <end position="115"/>
    </location>
</feature>
<gene>
    <name evidence="8" type="ORF">BDV95DRAFT_454362</name>
</gene>
<evidence type="ECO:0000256" key="6">
    <source>
        <dbReference type="RuleBase" id="RU003755"/>
    </source>
</evidence>
<evidence type="ECO:0000256" key="7">
    <source>
        <dbReference type="SAM" id="Phobius"/>
    </source>
</evidence>
<dbReference type="Pfam" id="PF00854">
    <property type="entry name" value="PTR2"/>
    <property type="match status" value="1"/>
</dbReference>
<keyword evidence="4 7" id="KW-1133">Transmembrane helix</keyword>
<comment type="caution">
    <text evidence="8">The sequence shown here is derived from an EMBL/GenBank/DDBJ whole genome shotgun (WGS) entry which is preliminary data.</text>
</comment>
<feature type="transmembrane region" description="Helical" evidence="7">
    <location>
        <begin position="66"/>
        <end position="86"/>
    </location>
</feature>
<proteinExistence type="inferred from homology"/>
<reference evidence="8 9" key="1">
    <citation type="submission" date="2020-01" db="EMBL/GenBank/DDBJ databases">
        <authorList>
            <consortium name="DOE Joint Genome Institute"/>
            <person name="Haridas S."/>
            <person name="Albert R."/>
            <person name="Binder M."/>
            <person name="Bloem J."/>
            <person name="Labutti K."/>
            <person name="Salamov A."/>
            <person name="Andreopoulos B."/>
            <person name="Baker S.E."/>
            <person name="Barry K."/>
            <person name="Bills G."/>
            <person name="Bluhm B.H."/>
            <person name="Cannon C."/>
            <person name="Castanera R."/>
            <person name="Culley D.E."/>
            <person name="Daum C."/>
            <person name="Ezra D."/>
            <person name="Gonzalez J.B."/>
            <person name="Henrissat B."/>
            <person name="Kuo A."/>
            <person name="Liang C."/>
            <person name="Lipzen A."/>
            <person name="Lutzoni F."/>
            <person name="Magnuson J."/>
            <person name="Mondo S."/>
            <person name="Nolan M."/>
            <person name="Ohm R."/>
            <person name="Pangilinan J."/>
            <person name="Park H.-J.H."/>
            <person name="Ramirez L."/>
            <person name="Alfaro M."/>
            <person name="Sun H."/>
            <person name="Tritt A."/>
            <person name="Yoshinaga Y."/>
            <person name="Zwiers L.-H.L."/>
            <person name="Turgeon B.G."/>
            <person name="Goodwin S.B."/>
            <person name="Spatafora J.W."/>
            <person name="Crous P.W."/>
            <person name="Grigoriev I.V."/>
        </authorList>
    </citation>
    <scope>NUCLEOTIDE SEQUENCE [LARGE SCALE GENOMIC DNA]</scope>
    <source>
        <strain evidence="8 9">CBS 611.86</strain>
    </source>
</reference>
<dbReference type="AlphaFoldDB" id="A0A7C8IEX9"/>
<name>A0A7C8IEX9_9PLEO</name>
<feature type="transmembrane region" description="Helical" evidence="7">
    <location>
        <begin position="416"/>
        <end position="436"/>
    </location>
</feature>
<accession>A0A7C8IEX9</accession>
<keyword evidence="9" id="KW-1185">Reference proteome</keyword>
<evidence type="ECO:0000256" key="2">
    <source>
        <dbReference type="ARBA" id="ARBA00005982"/>
    </source>
</evidence>
<comment type="similarity">
    <text evidence="2 6">Belongs to the major facilitator superfamily. Proton-dependent oligopeptide transporter (POT/PTR) (TC 2.A.17) family.</text>
</comment>
<feature type="transmembrane region" description="Helical" evidence="7">
    <location>
        <begin position="204"/>
        <end position="224"/>
    </location>
</feature>
<dbReference type="OrthoDB" id="8904098at2759"/>
<dbReference type="EMBL" id="JAADJZ010000005">
    <property type="protein sequence ID" value="KAF2875212.1"/>
    <property type="molecule type" value="Genomic_DNA"/>
</dbReference>
<dbReference type="InterPro" id="IPR036259">
    <property type="entry name" value="MFS_trans_sf"/>
</dbReference>
<dbReference type="PANTHER" id="PTHR11654">
    <property type="entry name" value="OLIGOPEPTIDE TRANSPORTER-RELATED"/>
    <property type="match status" value="1"/>
</dbReference>
<evidence type="ECO:0000313" key="9">
    <source>
        <dbReference type="Proteomes" id="UP000481861"/>
    </source>
</evidence>
<keyword evidence="6" id="KW-0813">Transport</keyword>
<keyword evidence="3 6" id="KW-0812">Transmembrane</keyword>
<protein>
    <submittedName>
        <fullName evidence="8">POT family-domain-containing protein</fullName>
    </submittedName>
</protein>
<feature type="non-terminal residue" evidence="8">
    <location>
        <position position="502"/>
    </location>
</feature>
<feature type="transmembrane region" description="Helical" evidence="7">
    <location>
        <begin position="475"/>
        <end position="496"/>
    </location>
</feature>
<dbReference type="SUPFAM" id="SSF103473">
    <property type="entry name" value="MFS general substrate transporter"/>
    <property type="match status" value="2"/>
</dbReference>
<feature type="transmembrane region" description="Helical" evidence="7">
    <location>
        <begin position="325"/>
        <end position="346"/>
    </location>
</feature>
<keyword evidence="5 7" id="KW-0472">Membrane</keyword>
<feature type="non-terminal residue" evidence="8">
    <location>
        <position position="1"/>
    </location>
</feature>
<sequence length="502" mass="56718">ELRLVRDGVPMRLWVVAVIGFWERAAFWGLTAPWQNYMQHCPFSGPEHPSGALCLGQATATRAYCAFYIFYYISPLLVAVVSDTFLGRYKTLCISVFLFNCGCAALTITSLPRYIFEGWGVLGLILAMGLIGLGGGGFRAVMVPFIADQYVESPPTLKTLKSGEQVVTNRALTLQYIYNLFYWVGNLGSLSWFATVFIENRYGFTLAYLITWVFMFIAMMMLFAGGKWYVKIPLEGNVLPKATKIMLCASKHRFKMERAEPAYQLEHYNRTVAWSSRLVNELTRGLKACRVLLAFIVFYVCFDQMQNNLVSQAGQMKTYDIPNDMMPAMNQVACILLGPIIQEGLYPFLHRRKIYIQPITRITIGFAFVSLSMLYATVVQHFVYSARPCYEHAGECPAMGPQFRPNEINVWIQTPIYFLIAAGEIFAYVTGLEFAYDHSPKDMKAIIQAVNLLLAGIGSMFALALTPIAHNPYLIILYACLTAAMTVTTIAFWLIFRKYDQT</sequence>
<evidence type="ECO:0000256" key="1">
    <source>
        <dbReference type="ARBA" id="ARBA00004141"/>
    </source>
</evidence>
<dbReference type="GO" id="GO:0006857">
    <property type="term" value="P:oligopeptide transport"/>
    <property type="evidence" value="ECO:0007669"/>
    <property type="project" value="InterPro"/>
</dbReference>
<evidence type="ECO:0000256" key="3">
    <source>
        <dbReference type="ARBA" id="ARBA00022692"/>
    </source>
</evidence>
<dbReference type="GO" id="GO:0022857">
    <property type="term" value="F:transmembrane transporter activity"/>
    <property type="evidence" value="ECO:0007669"/>
    <property type="project" value="InterPro"/>
</dbReference>
<organism evidence="8 9">
    <name type="scientific">Massariosphaeria phaeospora</name>
    <dbReference type="NCBI Taxonomy" id="100035"/>
    <lineage>
        <taxon>Eukaryota</taxon>
        <taxon>Fungi</taxon>
        <taxon>Dikarya</taxon>
        <taxon>Ascomycota</taxon>
        <taxon>Pezizomycotina</taxon>
        <taxon>Dothideomycetes</taxon>
        <taxon>Pleosporomycetidae</taxon>
        <taxon>Pleosporales</taxon>
        <taxon>Pleosporales incertae sedis</taxon>
        <taxon>Massariosphaeria</taxon>
    </lineage>
</organism>
<dbReference type="PROSITE" id="PS01023">
    <property type="entry name" value="PTR2_2"/>
    <property type="match status" value="1"/>
</dbReference>
<feature type="transmembrane region" description="Helical" evidence="7">
    <location>
        <begin position="358"/>
        <end position="378"/>
    </location>
</feature>
<dbReference type="Gene3D" id="1.20.1250.20">
    <property type="entry name" value="MFS general substrate transporter like domains"/>
    <property type="match status" value="1"/>
</dbReference>
<evidence type="ECO:0000256" key="5">
    <source>
        <dbReference type="ARBA" id="ARBA00023136"/>
    </source>
</evidence>
<feature type="transmembrane region" description="Helical" evidence="7">
    <location>
        <begin position="121"/>
        <end position="141"/>
    </location>
</feature>
<dbReference type="GO" id="GO:0016020">
    <property type="term" value="C:membrane"/>
    <property type="evidence" value="ECO:0007669"/>
    <property type="project" value="UniProtKB-SubCell"/>
</dbReference>
<feature type="transmembrane region" description="Helical" evidence="7">
    <location>
        <begin position="12"/>
        <end position="30"/>
    </location>
</feature>
<dbReference type="InterPro" id="IPR000109">
    <property type="entry name" value="POT_fam"/>
</dbReference>
<comment type="subcellular location">
    <subcellularLocation>
        <location evidence="1 6">Membrane</location>
        <topology evidence="1 6">Multi-pass membrane protein</topology>
    </subcellularLocation>
</comment>
<dbReference type="Proteomes" id="UP000481861">
    <property type="component" value="Unassembled WGS sequence"/>
</dbReference>
<evidence type="ECO:0000256" key="4">
    <source>
        <dbReference type="ARBA" id="ARBA00022989"/>
    </source>
</evidence>